<dbReference type="InterPro" id="IPR002569">
    <property type="entry name" value="Met_Sox_Rdtase_MsrA_dom"/>
</dbReference>
<dbReference type="AlphaFoldDB" id="A0A1G1YRR8"/>
<evidence type="ECO:0000259" key="5">
    <source>
        <dbReference type="Pfam" id="PF01625"/>
    </source>
</evidence>
<dbReference type="GO" id="GO:0008113">
    <property type="term" value="F:peptide-methionine (S)-S-oxide reductase activity"/>
    <property type="evidence" value="ECO:0007669"/>
    <property type="project" value="UniProtKB-UniRule"/>
</dbReference>
<protein>
    <recommendedName>
        <fullName evidence="4">Peptide methionine sulfoxide reductase MsrA</fullName>
        <shortName evidence="4">Protein-methionine-S-oxide reductase</shortName>
        <ecNumber evidence="4">1.8.4.11</ecNumber>
    </recommendedName>
    <alternativeName>
        <fullName evidence="4">Peptide-methionine (S)-S-oxide reductase</fullName>
        <shortName evidence="4">Peptide Met(O) reductase</shortName>
    </alternativeName>
</protein>
<name>A0A1G1YRR8_9BACT</name>
<comment type="catalytic activity">
    <reaction evidence="2 4">
        <text>L-methionyl-[protein] + [thioredoxin]-disulfide + H2O = L-methionyl-(S)-S-oxide-[protein] + [thioredoxin]-dithiol</text>
        <dbReference type="Rhea" id="RHEA:14217"/>
        <dbReference type="Rhea" id="RHEA-COMP:10698"/>
        <dbReference type="Rhea" id="RHEA-COMP:10700"/>
        <dbReference type="Rhea" id="RHEA-COMP:12313"/>
        <dbReference type="Rhea" id="RHEA-COMP:12315"/>
        <dbReference type="ChEBI" id="CHEBI:15377"/>
        <dbReference type="ChEBI" id="CHEBI:16044"/>
        <dbReference type="ChEBI" id="CHEBI:29950"/>
        <dbReference type="ChEBI" id="CHEBI:44120"/>
        <dbReference type="ChEBI" id="CHEBI:50058"/>
        <dbReference type="EC" id="1.8.4.11"/>
    </reaction>
</comment>
<accession>A0A1G1YRR8</accession>
<feature type="domain" description="Peptide methionine sulphoxide reductase MsrA" evidence="5">
    <location>
        <begin position="8"/>
        <end position="159"/>
    </location>
</feature>
<evidence type="ECO:0000313" key="7">
    <source>
        <dbReference type="Proteomes" id="UP000176512"/>
    </source>
</evidence>
<dbReference type="SUPFAM" id="SSF55068">
    <property type="entry name" value="Peptide methionine sulfoxide reductase"/>
    <property type="match status" value="1"/>
</dbReference>
<keyword evidence="1 4" id="KW-0560">Oxidoreductase</keyword>
<comment type="similarity">
    <text evidence="4">Belongs to the MsrA Met sulfoxide reductase family.</text>
</comment>
<dbReference type="GO" id="GO:0033744">
    <property type="term" value="F:L-methionine:thioredoxin-disulfide S-oxidoreductase activity"/>
    <property type="evidence" value="ECO:0007669"/>
    <property type="project" value="RHEA"/>
</dbReference>
<sequence>MDEKKEVAVFGGGCFWCTEAVFAMLRGVVSVMPGYAGGEKENPTDVEVYSGTTGHAEVIKIEFDPSQITYESLLTVFFASHDPTTLNRQGPDIGSAYRSIILYANERQKNIAENYIEELKASLPEGYKIVTEVKPLEKFYEAEEYHKQYYQKNTSNFYCKVMIEPKIQKVKERFASLLASQK</sequence>
<evidence type="ECO:0000256" key="4">
    <source>
        <dbReference type="HAMAP-Rule" id="MF_01401"/>
    </source>
</evidence>
<gene>
    <name evidence="4" type="primary">msrA</name>
    <name evidence="6" type="ORF">A3A24_01310</name>
</gene>
<dbReference type="HAMAP" id="MF_01401">
    <property type="entry name" value="MsrA"/>
    <property type="match status" value="1"/>
</dbReference>
<feature type="active site" evidence="4">
    <location>
        <position position="14"/>
    </location>
</feature>
<dbReference type="PANTHER" id="PTHR43774:SF1">
    <property type="entry name" value="PEPTIDE METHIONINE SULFOXIDE REDUCTASE MSRA 2"/>
    <property type="match status" value="1"/>
</dbReference>
<evidence type="ECO:0000256" key="2">
    <source>
        <dbReference type="ARBA" id="ARBA00047806"/>
    </source>
</evidence>
<comment type="catalytic activity">
    <reaction evidence="3 4">
        <text>[thioredoxin]-disulfide + L-methionine + H2O = L-methionine (S)-S-oxide + [thioredoxin]-dithiol</text>
        <dbReference type="Rhea" id="RHEA:19993"/>
        <dbReference type="Rhea" id="RHEA-COMP:10698"/>
        <dbReference type="Rhea" id="RHEA-COMP:10700"/>
        <dbReference type="ChEBI" id="CHEBI:15377"/>
        <dbReference type="ChEBI" id="CHEBI:29950"/>
        <dbReference type="ChEBI" id="CHEBI:50058"/>
        <dbReference type="ChEBI" id="CHEBI:57844"/>
        <dbReference type="ChEBI" id="CHEBI:58772"/>
        <dbReference type="EC" id="1.8.4.11"/>
    </reaction>
</comment>
<comment type="function">
    <text evidence="4">Has an important function as a repair enzyme for proteins that have been inactivated by oxidation. Catalyzes the reversible oxidation-reduction of methionine sulfoxide in proteins to methionine.</text>
</comment>
<dbReference type="PANTHER" id="PTHR43774">
    <property type="entry name" value="PEPTIDE METHIONINE SULFOXIDE REDUCTASE"/>
    <property type="match status" value="1"/>
</dbReference>
<dbReference type="EMBL" id="MHIP01000018">
    <property type="protein sequence ID" value="OGY55033.1"/>
    <property type="molecule type" value="Genomic_DNA"/>
</dbReference>
<reference evidence="6 7" key="1">
    <citation type="journal article" date="2016" name="Nat. Commun.">
        <title>Thousands of microbial genomes shed light on interconnected biogeochemical processes in an aquifer system.</title>
        <authorList>
            <person name="Anantharaman K."/>
            <person name="Brown C.T."/>
            <person name="Hug L.A."/>
            <person name="Sharon I."/>
            <person name="Castelle C.J."/>
            <person name="Probst A.J."/>
            <person name="Thomas B.C."/>
            <person name="Singh A."/>
            <person name="Wilkins M.J."/>
            <person name="Karaoz U."/>
            <person name="Brodie E.L."/>
            <person name="Williams K.H."/>
            <person name="Hubbard S.S."/>
            <person name="Banfield J.F."/>
        </authorList>
    </citation>
    <scope>NUCLEOTIDE SEQUENCE [LARGE SCALE GENOMIC DNA]</scope>
</reference>
<evidence type="ECO:0000256" key="1">
    <source>
        <dbReference type="ARBA" id="ARBA00023002"/>
    </source>
</evidence>
<evidence type="ECO:0000313" key="6">
    <source>
        <dbReference type="EMBL" id="OGY55033.1"/>
    </source>
</evidence>
<dbReference type="Proteomes" id="UP000176512">
    <property type="component" value="Unassembled WGS sequence"/>
</dbReference>
<dbReference type="Pfam" id="PF01625">
    <property type="entry name" value="PMSR"/>
    <property type="match status" value="1"/>
</dbReference>
<organism evidence="6 7">
    <name type="scientific">Candidatus Buchananbacteria bacterium RIFCSPLOWO2_01_FULL_46_12</name>
    <dbReference type="NCBI Taxonomy" id="1797546"/>
    <lineage>
        <taxon>Bacteria</taxon>
        <taxon>Candidatus Buchananiibacteriota</taxon>
    </lineage>
</organism>
<dbReference type="Gene3D" id="3.30.1060.10">
    <property type="entry name" value="Peptide methionine sulphoxide reductase MsrA"/>
    <property type="match status" value="1"/>
</dbReference>
<dbReference type="EC" id="1.8.4.11" evidence="4"/>
<comment type="caution">
    <text evidence="6">The sequence shown here is derived from an EMBL/GenBank/DDBJ whole genome shotgun (WGS) entry which is preliminary data.</text>
</comment>
<dbReference type="InterPro" id="IPR036509">
    <property type="entry name" value="Met_Sox_Rdtase_MsrA_sf"/>
</dbReference>
<proteinExistence type="inferred from homology"/>
<evidence type="ECO:0000256" key="3">
    <source>
        <dbReference type="ARBA" id="ARBA00048782"/>
    </source>
</evidence>
<dbReference type="NCBIfam" id="TIGR00401">
    <property type="entry name" value="msrA"/>
    <property type="match status" value="1"/>
</dbReference>